<proteinExistence type="inferred from homology"/>
<dbReference type="RefSeq" id="WP_279280291.1">
    <property type="nucleotide sequence ID" value="NZ_CP120687.1"/>
</dbReference>
<comment type="similarity">
    <text evidence="1">Belongs to the type-I restriction system S methylase family.</text>
</comment>
<dbReference type="Gene3D" id="3.90.220.20">
    <property type="entry name" value="DNA methylase specificity domains"/>
    <property type="match status" value="2"/>
</dbReference>
<dbReference type="InterPro" id="IPR044946">
    <property type="entry name" value="Restrct_endonuc_typeI_TRD_sf"/>
</dbReference>
<evidence type="ECO:0000256" key="3">
    <source>
        <dbReference type="ARBA" id="ARBA00023125"/>
    </source>
</evidence>
<evidence type="ECO:0000313" key="6">
    <source>
        <dbReference type="Proteomes" id="UP001220228"/>
    </source>
</evidence>
<accession>A0ABY8DXU5</accession>
<evidence type="ECO:0000256" key="2">
    <source>
        <dbReference type="ARBA" id="ARBA00022747"/>
    </source>
</evidence>
<dbReference type="SUPFAM" id="SSF116734">
    <property type="entry name" value="DNA methylase specificity domain"/>
    <property type="match status" value="2"/>
</dbReference>
<keyword evidence="5" id="KW-0255">Endonuclease</keyword>
<keyword evidence="3" id="KW-0238">DNA-binding</keyword>
<dbReference type="InterPro" id="IPR052021">
    <property type="entry name" value="Type-I_RS_S_subunit"/>
</dbReference>
<keyword evidence="6" id="KW-1185">Reference proteome</keyword>
<feature type="domain" description="Type I restriction modification DNA specificity" evidence="4">
    <location>
        <begin position="6"/>
        <end position="160"/>
    </location>
</feature>
<dbReference type="GO" id="GO:0016787">
    <property type="term" value="F:hydrolase activity"/>
    <property type="evidence" value="ECO:0007669"/>
    <property type="project" value="UniProtKB-KW"/>
</dbReference>
<protein>
    <submittedName>
        <fullName evidence="5">Restriction endonuclease subunit S</fullName>
        <ecNumber evidence="5">3.1.21.-</ecNumber>
    </submittedName>
</protein>
<dbReference type="Proteomes" id="UP001220228">
    <property type="component" value="Chromosome"/>
</dbReference>
<gene>
    <name evidence="5" type="ORF">LHUE1_000204</name>
</gene>
<dbReference type="InterPro" id="IPR000055">
    <property type="entry name" value="Restrct_endonuc_typeI_TRD"/>
</dbReference>
<dbReference type="CDD" id="cd17292">
    <property type="entry name" value="RMtype1_S_LlaA17I_TRD2-CR2_like"/>
    <property type="match status" value="1"/>
</dbReference>
<evidence type="ECO:0000256" key="1">
    <source>
        <dbReference type="ARBA" id="ARBA00010923"/>
    </source>
</evidence>
<dbReference type="Gene3D" id="1.10.287.1120">
    <property type="entry name" value="Bipartite methylase S protein"/>
    <property type="match status" value="1"/>
</dbReference>
<evidence type="ECO:0000259" key="4">
    <source>
        <dbReference type="Pfam" id="PF01420"/>
    </source>
</evidence>
<organism evidence="5 6">
    <name type="scientific">Lacticaseibacillus huelsenbergensis</name>
    <dbReference type="NCBI Taxonomy" id="3035291"/>
    <lineage>
        <taxon>Bacteria</taxon>
        <taxon>Bacillati</taxon>
        <taxon>Bacillota</taxon>
        <taxon>Bacilli</taxon>
        <taxon>Lactobacillales</taxon>
        <taxon>Lactobacillaceae</taxon>
        <taxon>Lacticaseibacillus</taxon>
    </lineage>
</organism>
<keyword evidence="5" id="KW-0540">Nuclease</keyword>
<dbReference type="GO" id="GO:0004519">
    <property type="term" value="F:endonuclease activity"/>
    <property type="evidence" value="ECO:0007669"/>
    <property type="project" value="UniProtKB-KW"/>
</dbReference>
<name>A0ABY8DXU5_9LACO</name>
<reference evidence="5 6" key="1">
    <citation type="submission" date="2023-03" db="EMBL/GenBank/DDBJ databases">
        <authorList>
            <person name="Ruckert-Reed C."/>
        </authorList>
    </citation>
    <scope>NUCLEOTIDE SEQUENCE [LARGE SCALE GENOMIC DNA]</scope>
    <source>
        <strain evidence="5 6">DSM 115425</strain>
    </source>
</reference>
<keyword evidence="2" id="KW-0680">Restriction system</keyword>
<keyword evidence="5" id="KW-0378">Hydrolase</keyword>
<dbReference type="PANTHER" id="PTHR30408">
    <property type="entry name" value="TYPE-1 RESTRICTION ENZYME ECOKI SPECIFICITY PROTEIN"/>
    <property type="match status" value="1"/>
</dbReference>
<evidence type="ECO:0000313" key="5">
    <source>
        <dbReference type="EMBL" id="WFB40602.1"/>
    </source>
</evidence>
<sequence length="363" mass="40768">MAINAWEKRKLASLVHFIGTGKSTFTLHPSKDKIFRFPVLGSTSIIGYDSSYDVEGKMILTARVGANAGNLYIYSGKAKITDNTVFLVTDTPSFLKALLDHFDLKKIKFGTGQPLIKASELKRLKLFVPCDPTELDSIQDCVLNINNLIAATQGKLDQLEMVKKALLQHLFDQSMRFKGYSDPWEKRKLGDLGQVAMNKRIYKDQTSSTGDVPFYKIGTFGKEADSFISRELFEKYKKMYPFPEAGDILISASGSIGRKLVYDGEDAYFQDSNIIWIKHDERLANSFLNQFLSIVHWNGTEGTTIKRLYNKNVLTTKINIPSRKEQDTIGSCLTIFDNLIAATQSKLSGLESLKKALLQGLFI</sequence>
<dbReference type="EC" id="3.1.21.-" evidence="5"/>
<dbReference type="PANTHER" id="PTHR30408:SF12">
    <property type="entry name" value="TYPE I RESTRICTION ENZYME MJAVIII SPECIFICITY SUBUNIT"/>
    <property type="match status" value="1"/>
</dbReference>
<dbReference type="EMBL" id="CP120687">
    <property type="protein sequence ID" value="WFB40602.1"/>
    <property type="molecule type" value="Genomic_DNA"/>
</dbReference>
<feature type="domain" description="Type I restriction modification DNA specificity" evidence="4">
    <location>
        <begin position="182"/>
        <end position="351"/>
    </location>
</feature>
<dbReference type="Pfam" id="PF01420">
    <property type="entry name" value="Methylase_S"/>
    <property type="match status" value="2"/>
</dbReference>